<dbReference type="Proteomes" id="UP000076830">
    <property type="component" value="Chromosome"/>
</dbReference>
<evidence type="ECO:0000313" key="2">
    <source>
        <dbReference type="EMBL" id="ANB18926.1"/>
    </source>
</evidence>
<feature type="region of interest" description="Disordered" evidence="1">
    <location>
        <begin position="1"/>
        <end position="26"/>
    </location>
</feature>
<dbReference type="AlphaFoldDB" id="A0A167H4U2"/>
<feature type="compositionally biased region" description="Basic and acidic residues" evidence="1">
    <location>
        <begin position="10"/>
        <end position="26"/>
    </location>
</feature>
<reference evidence="2 3" key="1">
    <citation type="submission" date="2016-04" db="EMBL/GenBank/DDBJ databases">
        <title>Complete genome sequence of Dokdonella koreensis DS-123T.</title>
        <authorList>
            <person name="Kim J.F."/>
            <person name="Lee H."/>
            <person name="Kwak M.-J."/>
        </authorList>
    </citation>
    <scope>NUCLEOTIDE SEQUENCE [LARGE SCALE GENOMIC DNA]</scope>
    <source>
        <strain evidence="2 3">DS-123</strain>
    </source>
</reference>
<sequence>MGLLDSLEQEAEKRRSGEADEAQRRAERDEIYRMQLEPAMDALQAYLQRFMANLKIVAPRVALRHPIPGYGDVVAYLDHDYDLRTSKQTQAREIKLVSHATVASAECPSAVVRGSGKIKTVAALFQRHRLGGMLAPEKDPGGEVVAATFKAKGRIPLGLTASIDAASAQLKLGFANYDDFTTVGRVVPAAQVDEALFEEIGRYLLREPNSLLREDLPDNIRLHLKAKVQQQEIRRRWEARIETLQHEEVAMLRRRYTLAGRIAEAFGRLRRWRRPAG</sequence>
<accession>A0A167H4U2</accession>
<evidence type="ECO:0000313" key="3">
    <source>
        <dbReference type="Proteomes" id="UP000076830"/>
    </source>
</evidence>
<gene>
    <name evidence="2" type="ORF">I596_2933</name>
</gene>
<dbReference type="KEGG" id="dko:I596_2933"/>
<proteinExistence type="predicted"/>
<organism evidence="2 3">
    <name type="scientific">Dokdonella koreensis DS-123</name>
    <dbReference type="NCBI Taxonomy" id="1300342"/>
    <lineage>
        <taxon>Bacteria</taxon>
        <taxon>Pseudomonadati</taxon>
        <taxon>Pseudomonadota</taxon>
        <taxon>Gammaproteobacteria</taxon>
        <taxon>Lysobacterales</taxon>
        <taxon>Rhodanobacteraceae</taxon>
        <taxon>Dokdonella</taxon>
    </lineage>
</organism>
<protein>
    <submittedName>
        <fullName evidence="2">Uncharacterized protein</fullName>
    </submittedName>
</protein>
<dbReference type="EMBL" id="CP015249">
    <property type="protein sequence ID" value="ANB18926.1"/>
    <property type="molecule type" value="Genomic_DNA"/>
</dbReference>
<keyword evidence="3" id="KW-1185">Reference proteome</keyword>
<evidence type="ECO:0000256" key="1">
    <source>
        <dbReference type="SAM" id="MobiDB-lite"/>
    </source>
</evidence>
<name>A0A167H4U2_9GAMM</name>